<dbReference type="eggNOG" id="COG0625">
    <property type="taxonomic scope" value="Bacteria"/>
</dbReference>
<dbReference type="STRING" id="371042.NG99_16335"/>
<dbReference type="CDD" id="cd03057">
    <property type="entry name" value="GST_N_Beta"/>
    <property type="match status" value="1"/>
</dbReference>
<dbReference type="SFLD" id="SFLDG01150">
    <property type="entry name" value="Main.1:_Beta-like"/>
    <property type="match status" value="1"/>
</dbReference>
<dbReference type="InterPro" id="IPR036249">
    <property type="entry name" value="Thioredoxin-like_sf"/>
</dbReference>
<dbReference type="EMBL" id="JRUQ01000045">
    <property type="protein sequence ID" value="KGT91587.1"/>
    <property type="molecule type" value="Genomic_DNA"/>
</dbReference>
<dbReference type="SUPFAM" id="SSF47616">
    <property type="entry name" value="GST C-terminal domain-like"/>
    <property type="match status" value="1"/>
</dbReference>
<dbReference type="InterPro" id="IPR040079">
    <property type="entry name" value="Glutathione_S-Trfase"/>
</dbReference>
<proteinExistence type="predicted"/>
<dbReference type="PANTHER" id="PTHR44051:SF8">
    <property type="entry name" value="GLUTATHIONE S-TRANSFERASE GSTA"/>
    <property type="match status" value="1"/>
</dbReference>
<feature type="domain" description="GST C-terminal" evidence="2">
    <location>
        <begin position="87"/>
        <end position="200"/>
    </location>
</feature>
<reference evidence="3 4" key="1">
    <citation type="submission" date="2014-10" db="EMBL/GenBank/DDBJ databases">
        <title>Genome sequence of Erwinia typographi M043b.</title>
        <authorList>
            <person name="Chan K.-G."/>
            <person name="Tan W.-S."/>
        </authorList>
    </citation>
    <scope>NUCLEOTIDE SEQUENCE [LARGE SCALE GENOMIC DNA]</scope>
    <source>
        <strain evidence="3 4">M043b</strain>
    </source>
</reference>
<dbReference type="SFLD" id="SFLDG00358">
    <property type="entry name" value="Main_(cytGST)"/>
    <property type="match status" value="1"/>
</dbReference>
<feature type="domain" description="GST N-terminal" evidence="1">
    <location>
        <begin position="1"/>
        <end position="81"/>
    </location>
</feature>
<dbReference type="InterPro" id="IPR036282">
    <property type="entry name" value="Glutathione-S-Trfase_C_sf"/>
</dbReference>
<dbReference type="InterPro" id="IPR004045">
    <property type="entry name" value="Glutathione_S-Trfase_N"/>
</dbReference>
<dbReference type="Pfam" id="PF13409">
    <property type="entry name" value="GST_N_2"/>
    <property type="match status" value="1"/>
</dbReference>
<keyword evidence="4" id="KW-1185">Reference proteome</keyword>
<gene>
    <name evidence="3" type="ORF">NG99_16335</name>
</gene>
<comment type="caution">
    <text evidence="3">The sequence shown here is derived from an EMBL/GenBank/DDBJ whole genome shotgun (WGS) entry which is preliminary data.</text>
</comment>
<dbReference type="Proteomes" id="UP000030351">
    <property type="component" value="Unassembled WGS sequence"/>
</dbReference>
<dbReference type="Pfam" id="PF00043">
    <property type="entry name" value="GST_C"/>
    <property type="match status" value="1"/>
</dbReference>
<sequence>MKLYFKPGACSLSPHIVLLESGLDFTLVRVDLQSKKTEQQEDYLSINSKGQVPALQLDDGTVLSEGPAIVQYIADLKPDRQLLAPVGSLTRYQTLAWLNFVATELHKTFSPLFGSTTPEEYKAQLREKLRQKFSWANNELIGRHWLMGLRFSVADAYLFTVMRWAKAIRLDLAGLDQLEAWYARVAERPAVVEALKAEGL</sequence>
<evidence type="ECO:0000259" key="1">
    <source>
        <dbReference type="PROSITE" id="PS50404"/>
    </source>
</evidence>
<name>A0A0A3YXN9_9GAMM</name>
<dbReference type="PROSITE" id="PS50405">
    <property type="entry name" value="GST_CTER"/>
    <property type="match status" value="1"/>
</dbReference>
<protein>
    <submittedName>
        <fullName evidence="3">Glutathione S-transferase</fullName>
    </submittedName>
</protein>
<dbReference type="GO" id="GO:0016740">
    <property type="term" value="F:transferase activity"/>
    <property type="evidence" value="ECO:0007669"/>
    <property type="project" value="UniProtKB-KW"/>
</dbReference>
<dbReference type="InterPro" id="IPR004046">
    <property type="entry name" value="GST_C"/>
</dbReference>
<dbReference type="OrthoDB" id="8772754at2"/>
<evidence type="ECO:0000313" key="3">
    <source>
        <dbReference type="EMBL" id="KGT91587.1"/>
    </source>
</evidence>
<dbReference type="CDD" id="cd03188">
    <property type="entry name" value="GST_C_Beta"/>
    <property type="match status" value="1"/>
</dbReference>
<dbReference type="InterPro" id="IPR010987">
    <property type="entry name" value="Glutathione-S-Trfase_C-like"/>
</dbReference>
<keyword evidence="3" id="KW-0808">Transferase</keyword>
<dbReference type="AlphaFoldDB" id="A0A0A3YXN9"/>
<dbReference type="NCBIfam" id="NF007831">
    <property type="entry name" value="PRK10542.1"/>
    <property type="match status" value="1"/>
</dbReference>
<evidence type="ECO:0000259" key="2">
    <source>
        <dbReference type="PROSITE" id="PS50405"/>
    </source>
</evidence>
<organism evidence="3 4">
    <name type="scientific">Erwinia typographi</name>
    <dbReference type="NCBI Taxonomy" id="371042"/>
    <lineage>
        <taxon>Bacteria</taxon>
        <taxon>Pseudomonadati</taxon>
        <taxon>Pseudomonadota</taxon>
        <taxon>Gammaproteobacteria</taxon>
        <taxon>Enterobacterales</taxon>
        <taxon>Erwiniaceae</taxon>
        <taxon>Erwinia</taxon>
    </lineage>
</organism>
<dbReference type="SFLD" id="SFLDS00019">
    <property type="entry name" value="Glutathione_Transferase_(cytos"/>
    <property type="match status" value="1"/>
</dbReference>
<dbReference type="Gene3D" id="1.20.1050.10">
    <property type="match status" value="1"/>
</dbReference>
<dbReference type="RefSeq" id="WP_034895235.1">
    <property type="nucleotide sequence ID" value="NZ_JRUQ01000045.1"/>
</dbReference>
<dbReference type="SUPFAM" id="SSF52833">
    <property type="entry name" value="Thioredoxin-like"/>
    <property type="match status" value="1"/>
</dbReference>
<dbReference type="PROSITE" id="PS50404">
    <property type="entry name" value="GST_NTER"/>
    <property type="match status" value="1"/>
</dbReference>
<evidence type="ECO:0000313" key="4">
    <source>
        <dbReference type="Proteomes" id="UP000030351"/>
    </source>
</evidence>
<dbReference type="Gene3D" id="3.40.30.10">
    <property type="entry name" value="Glutaredoxin"/>
    <property type="match status" value="1"/>
</dbReference>
<dbReference type="PANTHER" id="PTHR44051">
    <property type="entry name" value="GLUTATHIONE S-TRANSFERASE-RELATED"/>
    <property type="match status" value="1"/>
</dbReference>
<accession>A0A0A3YXN9</accession>